<dbReference type="EMBL" id="AAKRJY010000067">
    <property type="protein sequence ID" value="ECU8980740.1"/>
    <property type="molecule type" value="Genomic_DNA"/>
</dbReference>
<dbReference type="AlphaFoldDB" id="A0A609NUG7"/>
<name>A0A609NUG7_SALET</name>
<accession>A0A609NUG7</accession>
<organism evidence="1">
    <name type="scientific">Salmonella enterica subsp. enterica serovar Sandiego</name>
    <dbReference type="NCBI Taxonomy" id="1151002"/>
    <lineage>
        <taxon>Bacteria</taxon>
        <taxon>Pseudomonadati</taxon>
        <taxon>Pseudomonadota</taxon>
        <taxon>Gammaproteobacteria</taxon>
        <taxon>Enterobacterales</taxon>
        <taxon>Enterobacteriaceae</taxon>
        <taxon>Salmonella</taxon>
    </lineage>
</organism>
<proteinExistence type="predicted"/>
<reference evidence="1" key="1">
    <citation type="submission" date="2018-07" db="EMBL/GenBank/DDBJ databases">
        <authorList>
            <consortium name="PulseNet: The National Subtyping Network for Foodborne Disease Surveillance"/>
            <person name="Tarr C.L."/>
            <person name="Trees E."/>
            <person name="Katz L.S."/>
            <person name="Carleton-Romer H.A."/>
            <person name="Stroika S."/>
            <person name="Kucerova Z."/>
            <person name="Roache K.F."/>
            <person name="Sabol A.L."/>
            <person name="Besser J."/>
            <person name="Gerner-Smidt P."/>
        </authorList>
    </citation>
    <scope>NUCLEOTIDE SEQUENCE</scope>
    <source>
        <strain evidence="1">PNUSAS014556</strain>
    </source>
</reference>
<evidence type="ECO:0000313" key="1">
    <source>
        <dbReference type="EMBL" id="ECU8980740.1"/>
    </source>
</evidence>
<sequence length="152" mass="16655">MKQTTMMWWGPGLLAWMVFLQGVCAEPVAPRFPDMFSSGEQTGELVEPLTNQGQLNVSGELLVSPCILSHWALETQGKSWISGRVRQITLALEGCGDGDTQFGLARTREVPMPVVGEWAGGQKQYVLRLHNGENTLSLPAGPVVSLLELKYE</sequence>
<comment type="caution">
    <text evidence="1">The sequence shown here is derived from an EMBL/GenBank/DDBJ whole genome shotgun (WGS) entry which is preliminary data.</text>
</comment>
<protein>
    <submittedName>
        <fullName evidence="1">Uncharacterized protein</fullName>
    </submittedName>
</protein>
<gene>
    <name evidence="1" type="ORF">CDA92_23140</name>
</gene>